<evidence type="ECO:0000256" key="4">
    <source>
        <dbReference type="ARBA" id="ARBA00023163"/>
    </source>
</evidence>
<organism evidence="6 7">
    <name type="scientific">Idiomarina aquatica</name>
    <dbReference type="NCBI Taxonomy" id="1327752"/>
    <lineage>
        <taxon>Bacteria</taxon>
        <taxon>Pseudomonadati</taxon>
        <taxon>Pseudomonadota</taxon>
        <taxon>Gammaproteobacteria</taxon>
        <taxon>Alteromonadales</taxon>
        <taxon>Idiomarinaceae</taxon>
        <taxon>Idiomarina</taxon>
    </lineage>
</organism>
<accession>A0AA94EFF3</accession>
<dbReference type="GO" id="GO:0006351">
    <property type="term" value="P:DNA-templated transcription"/>
    <property type="evidence" value="ECO:0007669"/>
    <property type="project" value="TreeGrafter"/>
</dbReference>
<dbReference type="FunFam" id="1.10.10.10:FF:000001">
    <property type="entry name" value="LysR family transcriptional regulator"/>
    <property type="match status" value="1"/>
</dbReference>
<reference evidence="7" key="1">
    <citation type="journal article" date="2018" name="Front. Microbiol.">
        <title>Genome-Based Analysis Reveals the Taxonomy and Diversity of the Family Idiomarinaceae.</title>
        <authorList>
            <person name="Liu Y."/>
            <person name="Lai Q."/>
            <person name="Shao Z."/>
        </authorList>
    </citation>
    <scope>NUCLEOTIDE SEQUENCE [LARGE SCALE GENOMIC DNA]</scope>
    <source>
        <strain evidence="7">SN-14</strain>
    </source>
</reference>
<dbReference type="AlphaFoldDB" id="A0AA94EFF3"/>
<dbReference type="CDD" id="cd08422">
    <property type="entry name" value="PBP2_CrgA_like"/>
    <property type="match status" value="1"/>
</dbReference>
<dbReference type="PRINTS" id="PR00039">
    <property type="entry name" value="HTHLYSR"/>
</dbReference>
<proteinExistence type="inferred from homology"/>
<dbReference type="EMBL" id="PIPS01000002">
    <property type="protein sequence ID" value="RUO43264.1"/>
    <property type="molecule type" value="Genomic_DNA"/>
</dbReference>
<protein>
    <submittedName>
        <fullName evidence="6">LysR family transcriptional regulator</fullName>
    </submittedName>
</protein>
<keyword evidence="3" id="KW-0238">DNA-binding</keyword>
<dbReference type="InterPro" id="IPR000847">
    <property type="entry name" value="LysR_HTH_N"/>
</dbReference>
<dbReference type="SUPFAM" id="SSF53850">
    <property type="entry name" value="Periplasmic binding protein-like II"/>
    <property type="match status" value="1"/>
</dbReference>
<evidence type="ECO:0000313" key="7">
    <source>
        <dbReference type="Proteomes" id="UP000286680"/>
    </source>
</evidence>
<comment type="caution">
    <text evidence="6">The sequence shown here is derived from an EMBL/GenBank/DDBJ whole genome shotgun (WGS) entry which is preliminary data.</text>
</comment>
<dbReference type="PANTHER" id="PTHR30537">
    <property type="entry name" value="HTH-TYPE TRANSCRIPTIONAL REGULATOR"/>
    <property type="match status" value="1"/>
</dbReference>
<name>A0AA94EFF3_9GAMM</name>
<evidence type="ECO:0000313" key="6">
    <source>
        <dbReference type="EMBL" id="RUO43264.1"/>
    </source>
</evidence>
<dbReference type="InterPro" id="IPR058163">
    <property type="entry name" value="LysR-type_TF_proteobact-type"/>
</dbReference>
<dbReference type="Pfam" id="PF00126">
    <property type="entry name" value="HTH_1"/>
    <property type="match status" value="1"/>
</dbReference>
<dbReference type="Gene3D" id="3.40.190.290">
    <property type="match status" value="1"/>
</dbReference>
<dbReference type="PROSITE" id="PS50931">
    <property type="entry name" value="HTH_LYSR"/>
    <property type="match status" value="1"/>
</dbReference>
<dbReference type="Proteomes" id="UP000286680">
    <property type="component" value="Unassembled WGS sequence"/>
</dbReference>
<sequence>MNQRLLRSIMVFNQTVRTGSMSQAARELNMTVSAVSQQLHKLEEEIGLSLFIRNTRSMTLTEAGELYYQTTQRIAEEAELMQSKLALLKQQPQGVIKLIAPAGFGGGLLSAPLKQLMEEFPEMGVHLTLTDEPCNLVRHGADLGLCIGPLNDSQMIARQLAEWSMCLCVAASHPLATANPQHPSALATHCYVSHIREQNFVGTLTHPEQPAFALQQRRLMVNNMQSLIQLVKDGVGFGLLPTIEVEDELARGELVALLPEWQIPSYTVHAVTPQRDFIPAKTQTAIELLKQHFDQLGS</sequence>
<keyword evidence="7" id="KW-1185">Reference proteome</keyword>
<evidence type="ECO:0000259" key="5">
    <source>
        <dbReference type="PROSITE" id="PS50931"/>
    </source>
</evidence>
<gene>
    <name evidence="6" type="ORF">CWE23_07880</name>
</gene>
<keyword evidence="2" id="KW-0805">Transcription regulation</keyword>
<dbReference type="GO" id="GO:0003700">
    <property type="term" value="F:DNA-binding transcription factor activity"/>
    <property type="evidence" value="ECO:0007669"/>
    <property type="project" value="InterPro"/>
</dbReference>
<keyword evidence="4" id="KW-0804">Transcription</keyword>
<dbReference type="InterPro" id="IPR005119">
    <property type="entry name" value="LysR_subst-bd"/>
</dbReference>
<feature type="domain" description="HTH lysR-type" evidence="5">
    <location>
        <begin position="1"/>
        <end position="61"/>
    </location>
</feature>
<evidence type="ECO:0000256" key="3">
    <source>
        <dbReference type="ARBA" id="ARBA00023125"/>
    </source>
</evidence>
<dbReference type="InterPro" id="IPR036388">
    <property type="entry name" value="WH-like_DNA-bd_sf"/>
</dbReference>
<dbReference type="GO" id="GO:0043565">
    <property type="term" value="F:sequence-specific DNA binding"/>
    <property type="evidence" value="ECO:0007669"/>
    <property type="project" value="TreeGrafter"/>
</dbReference>
<dbReference type="Pfam" id="PF03466">
    <property type="entry name" value="LysR_substrate"/>
    <property type="match status" value="1"/>
</dbReference>
<dbReference type="SUPFAM" id="SSF46785">
    <property type="entry name" value="Winged helix' DNA-binding domain"/>
    <property type="match status" value="1"/>
</dbReference>
<dbReference type="InterPro" id="IPR036390">
    <property type="entry name" value="WH_DNA-bd_sf"/>
</dbReference>
<evidence type="ECO:0000256" key="1">
    <source>
        <dbReference type="ARBA" id="ARBA00009437"/>
    </source>
</evidence>
<evidence type="ECO:0000256" key="2">
    <source>
        <dbReference type="ARBA" id="ARBA00023015"/>
    </source>
</evidence>
<comment type="similarity">
    <text evidence="1">Belongs to the LysR transcriptional regulatory family.</text>
</comment>
<dbReference type="Gene3D" id="1.10.10.10">
    <property type="entry name" value="Winged helix-like DNA-binding domain superfamily/Winged helix DNA-binding domain"/>
    <property type="match status" value="1"/>
</dbReference>
<dbReference type="PANTHER" id="PTHR30537:SF30">
    <property type="entry name" value="TRANSCRIPTIONAL REGULATOR-RELATED"/>
    <property type="match status" value="1"/>
</dbReference>